<accession>A0AAW2YH60</accession>
<dbReference type="EMBL" id="JAOPGA020000078">
    <property type="protein sequence ID" value="KAL0476711.1"/>
    <property type="molecule type" value="Genomic_DNA"/>
</dbReference>
<evidence type="ECO:0000313" key="2">
    <source>
        <dbReference type="EMBL" id="KAL0476711.1"/>
    </source>
</evidence>
<reference evidence="2 3" key="1">
    <citation type="submission" date="2024-03" db="EMBL/GenBank/DDBJ databases">
        <title>The Acrasis kona genome and developmental transcriptomes reveal deep origins of eukaryotic multicellular pathways.</title>
        <authorList>
            <person name="Sheikh S."/>
            <person name="Fu C.-J."/>
            <person name="Brown M.W."/>
            <person name="Baldauf S.L."/>
        </authorList>
    </citation>
    <scope>NUCLEOTIDE SEQUENCE [LARGE SCALE GENOMIC DNA]</scope>
    <source>
        <strain evidence="2 3">ATCC MYA-3509</strain>
    </source>
</reference>
<evidence type="ECO:0000256" key="1">
    <source>
        <dbReference type="ARBA" id="ARBA00011047"/>
    </source>
</evidence>
<keyword evidence="3" id="KW-1185">Reference proteome</keyword>
<dbReference type="InterPro" id="IPR009772">
    <property type="entry name" value="CDC123"/>
</dbReference>
<gene>
    <name evidence="2" type="ORF">AKO1_006159</name>
</gene>
<dbReference type="PANTHER" id="PTHR15323:SF6">
    <property type="entry name" value="CELL DIVISION CYCLE PROTEIN 123 HOMOLOG"/>
    <property type="match status" value="1"/>
</dbReference>
<sequence>MSTTERFNFGDFRVEDWYKFLSNLTFPTEFLPLTVGQIISILHKYEANHKFKAVDANTSTIFTKDDDVVLSKLQEDLQALMDNHPSGTSFFVRLSTRSPKDACLKTEEFKTTLREIILEQKDNVNESLAVILSLNKHLIVNSSQQAINMLCASERVYTDLTRTLLFLDEKHKKNYDHVLEEQSLVLRLFHVMSTPQYEFRIFVKNNGEEYITTAITQYFKTCRFSEEMLTESNLKHLKTLIVNSCNRVHQIMHQKTSENYVLDVAYDKECDTLHVIELNPFSEATSAALFDWNKPEDKKILLGEAPFEFRVLLENVSRRETRSQLSKEVRNMLDEMFPIEEKKKEKCILQ</sequence>
<proteinExistence type="inferred from homology"/>
<dbReference type="AlphaFoldDB" id="A0AAW2YH60"/>
<dbReference type="PANTHER" id="PTHR15323">
    <property type="entry name" value="D123 PROTEIN"/>
    <property type="match status" value="1"/>
</dbReference>
<evidence type="ECO:0008006" key="4">
    <source>
        <dbReference type="Google" id="ProtNLM"/>
    </source>
</evidence>
<name>A0AAW2YH60_9EUKA</name>
<dbReference type="GO" id="GO:0005737">
    <property type="term" value="C:cytoplasm"/>
    <property type="evidence" value="ECO:0007669"/>
    <property type="project" value="TreeGrafter"/>
</dbReference>
<comment type="similarity">
    <text evidence="1">Belongs to the CDC123 family.</text>
</comment>
<organism evidence="2 3">
    <name type="scientific">Acrasis kona</name>
    <dbReference type="NCBI Taxonomy" id="1008807"/>
    <lineage>
        <taxon>Eukaryota</taxon>
        <taxon>Discoba</taxon>
        <taxon>Heterolobosea</taxon>
        <taxon>Tetramitia</taxon>
        <taxon>Eutetramitia</taxon>
        <taxon>Acrasidae</taxon>
        <taxon>Acrasis</taxon>
    </lineage>
</organism>
<dbReference type="Proteomes" id="UP001431209">
    <property type="component" value="Unassembled WGS sequence"/>
</dbReference>
<evidence type="ECO:0000313" key="3">
    <source>
        <dbReference type="Proteomes" id="UP001431209"/>
    </source>
</evidence>
<protein>
    <recommendedName>
        <fullName evidence="4">Cell division cycle protein 123 homolog</fullName>
    </recommendedName>
</protein>
<comment type="caution">
    <text evidence="2">The sequence shown here is derived from an EMBL/GenBank/DDBJ whole genome shotgun (WGS) entry which is preliminary data.</text>
</comment>
<dbReference type="Pfam" id="PF07065">
    <property type="entry name" value="D123"/>
    <property type="match status" value="1"/>
</dbReference>